<dbReference type="AlphaFoldDB" id="A0A0Q3IFW7"/>
<proteinExistence type="predicted"/>
<dbReference type="PANTHER" id="PTHR47851">
    <property type="entry name" value="OS06G0588700 PROTEIN-RELATED"/>
    <property type="match status" value="1"/>
</dbReference>
<dbReference type="Proteomes" id="UP000008810">
    <property type="component" value="Chromosome 5"/>
</dbReference>
<reference evidence="2" key="3">
    <citation type="submission" date="2018-08" db="UniProtKB">
        <authorList>
            <consortium name="EnsemblPlants"/>
        </authorList>
    </citation>
    <scope>IDENTIFICATION</scope>
    <source>
        <strain evidence="2">cv. Bd21</strain>
    </source>
</reference>
<dbReference type="EMBL" id="CM000884">
    <property type="protein sequence ID" value="KQJ85104.1"/>
    <property type="molecule type" value="Genomic_DNA"/>
</dbReference>
<dbReference type="Gramene" id="KQJ85104">
    <property type="protein sequence ID" value="KQJ85104"/>
    <property type="gene ID" value="BRADI_5g24876v3"/>
</dbReference>
<accession>A0A0Q3IFW7</accession>
<gene>
    <name evidence="1" type="ORF">BRADI_5g24876v3</name>
</gene>
<reference evidence="1 2" key="1">
    <citation type="journal article" date="2010" name="Nature">
        <title>Genome sequencing and analysis of the model grass Brachypodium distachyon.</title>
        <authorList>
            <consortium name="International Brachypodium Initiative"/>
        </authorList>
    </citation>
    <scope>NUCLEOTIDE SEQUENCE [LARGE SCALE GENOMIC DNA]</scope>
    <source>
        <strain evidence="1 2">Bd21</strain>
    </source>
</reference>
<organism evidence="1">
    <name type="scientific">Brachypodium distachyon</name>
    <name type="common">Purple false brome</name>
    <name type="synonym">Trachynia distachya</name>
    <dbReference type="NCBI Taxonomy" id="15368"/>
    <lineage>
        <taxon>Eukaryota</taxon>
        <taxon>Viridiplantae</taxon>
        <taxon>Streptophyta</taxon>
        <taxon>Embryophyta</taxon>
        <taxon>Tracheophyta</taxon>
        <taxon>Spermatophyta</taxon>
        <taxon>Magnoliopsida</taxon>
        <taxon>Liliopsida</taxon>
        <taxon>Poales</taxon>
        <taxon>Poaceae</taxon>
        <taxon>BOP clade</taxon>
        <taxon>Pooideae</taxon>
        <taxon>Stipodae</taxon>
        <taxon>Brachypodieae</taxon>
        <taxon>Brachypodium</taxon>
    </lineage>
</organism>
<name>A0A0Q3IFW7_BRADI</name>
<evidence type="ECO:0000313" key="2">
    <source>
        <dbReference type="EnsemblPlants" id="KQJ85104"/>
    </source>
</evidence>
<sequence>MADEWSDEDTKTAEVMMEQITRIGDIAERCQKSFESFIKTDDAASVPTVMNAVLACGAKEGSDEHFIATELFVKRTQQEIFLHTGEASGFGWLRRKYRSKYGHQ</sequence>
<dbReference type="EnsemblPlants" id="KQJ85104">
    <property type="protein sequence ID" value="KQJ85104"/>
    <property type="gene ID" value="BRADI_5g24876v3"/>
</dbReference>
<protein>
    <submittedName>
        <fullName evidence="1 2">Uncharacterized protein</fullName>
    </submittedName>
</protein>
<evidence type="ECO:0000313" key="1">
    <source>
        <dbReference type="EMBL" id="KQJ85104.1"/>
    </source>
</evidence>
<dbReference type="OrthoDB" id="680574at2759"/>
<dbReference type="PANTHER" id="PTHR47851:SF5">
    <property type="entry name" value="MYB_SANT-LIKE DOMAIN-CONTAINING PROTEIN"/>
    <property type="match status" value="1"/>
</dbReference>
<evidence type="ECO:0000313" key="3">
    <source>
        <dbReference type="Proteomes" id="UP000008810"/>
    </source>
</evidence>
<keyword evidence="3" id="KW-1185">Reference proteome</keyword>
<reference evidence="1" key="2">
    <citation type="submission" date="2017-06" db="EMBL/GenBank/DDBJ databases">
        <title>WGS assembly of Brachypodium distachyon.</title>
        <authorList>
            <consortium name="The International Brachypodium Initiative"/>
            <person name="Lucas S."/>
            <person name="Harmon-Smith M."/>
            <person name="Lail K."/>
            <person name="Tice H."/>
            <person name="Grimwood J."/>
            <person name="Bruce D."/>
            <person name="Barry K."/>
            <person name="Shu S."/>
            <person name="Lindquist E."/>
            <person name="Wang M."/>
            <person name="Pitluck S."/>
            <person name="Vogel J.P."/>
            <person name="Garvin D.F."/>
            <person name="Mockler T.C."/>
            <person name="Schmutz J."/>
            <person name="Rokhsar D."/>
            <person name="Bevan M.W."/>
        </authorList>
    </citation>
    <scope>NUCLEOTIDE SEQUENCE</scope>
    <source>
        <strain evidence="1">Bd21</strain>
    </source>
</reference>
<dbReference type="InParanoid" id="A0A0Q3IFW7"/>